<gene>
    <name evidence="2" type="ORF">DL346_07740</name>
</gene>
<dbReference type="Proteomes" id="UP000249260">
    <property type="component" value="Unassembled WGS sequence"/>
</dbReference>
<dbReference type="AlphaFoldDB" id="A0A328U707"/>
<dbReference type="InterPro" id="IPR011749">
    <property type="entry name" value="CHP02243"/>
</dbReference>
<comment type="caution">
    <text evidence="2">The sequence shown here is derived from an EMBL/GenBank/DDBJ whole genome shotgun (WGS) entry which is preliminary data.</text>
</comment>
<proteinExistence type="predicted"/>
<feature type="region of interest" description="Disordered" evidence="1">
    <location>
        <begin position="685"/>
        <end position="704"/>
    </location>
</feature>
<keyword evidence="3" id="KW-1185">Reference proteome</keyword>
<organism evidence="2 3">
    <name type="scientific">Paenibacillus montanisoli</name>
    <dbReference type="NCBI Taxonomy" id="2081970"/>
    <lineage>
        <taxon>Bacteria</taxon>
        <taxon>Bacillati</taxon>
        <taxon>Bacillota</taxon>
        <taxon>Bacilli</taxon>
        <taxon>Bacillales</taxon>
        <taxon>Paenibacillaceae</taxon>
        <taxon>Paenibacillus</taxon>
    </lineage>
</organism>
<evidence type="ECO:0000313" key="3">
    <source>
        <dbReference type="Proteomes" id="UP000249260"/>
    </source>
</evidence>
<evidence type="ECO:0000256" key="1">
    <source>
        <dbReference type="SAM" id="MobiDB-lite"/>
    </source>
</evidence>
<reference evidence="2 3" key="1">
    <citation type="submission" date="2018-06" db="EMBL/GenBank/DDBJ databases">
        <title>Paenibacillus montanisoli sp. nov., isolated from mountain area soil.</title>
        <authorList>
            <person name="Wu M."/>
        </authorList>
    </citation>
    <scope>NUCLEOTIDE SEQUENCE [LARGE SCALE GENOMIC DNA]</scope>
    <source>
        <strain evidence="2 3">RA17</strain>
    </source>
</reference>
<name>A0A328U707_9BACL</name>
<dbReference type="EMBL" id="QLUW01000001">
    <property type="protein sequence ID" value="RAP78310.1"/>
    <property type="molecule type" value="Genomic_DNA"/>
</dbReference>
<sequence>MVLSHLNDCSCGRCEGQHVETPVAIDNPPGMAEIAYRVGTHSTFKQSMLARLSNSQRPELASLTTRSDDDFAIALLDAWAIVADILTFYQERIANESYLRTATERLSLLELARRIGYELRPGVAASVYLAFTIENAPGAPHVTTIPVGTQIQSVPGPGEQAQTFETVAQIQARAAWNAMTPRLTTRHPFMPDGKLRSTFYFAGTATNLKNGDVLIIVPDDDPEDKHAPVFCQITYVSVQHDLKRTQVDIQIVEGSSPAIGSLNPHLGSILIPALQVRASATSNYFGQAHTAQGISAVELNTIALVEGFSMPAIFANFKASQASPPGVLTFRTRAAIFGHNAPRFETLSASLTDEEGPYHGRKNSWVDKVNLNKYPIPEVGGTHGSTDVYLDTTYPSIAPNSYVVLRNGINWGLHQVQETSDMSVADFTLTGKVTKLTLDNNDNFSSFGIRTTTVYAQSEQLTLARLPILNPVSGPVLDIEGLIEGLSIGQGLMICGELDQNRGNHACEYVIIQNVEYHPEDEGFTRVTLASSGLQNAYVRNSVVINGNIAPATHGQSREEPLGSGDGSKIYQKFALRQSPLTYVSVAGPSGAQSTLQVYVNDMLWHEVPALYGHGSKEHIYITRRNNSGITTIEGGDGITGARLTSGQQNVRTVYRTGIGLAGMVRPGQLSLLLTQPAGVKGVTNPMAASGAADPETPDDARQNAPLPVLTLGRVVSLRDYEDFARAFAGVSKALATWTWDGQRRGVFLTIAGAQGTEISTRDAIFSNLLTAIRHAGDPFVPLRVQSYQRRFFTLSAVVTINPDYLPDDVKLAIESKLRDQFSFAARAFGQPVFLSEVVAPIQNVPGVVAVKIKALYRSYPISLDTGGLHQILHASMPQPGAGFKVSAAELLTLDPGPLDLIMTVKL</sequence>
<accession>A0A328U707</accession>
<protein>
    <submittedName>
        <fullName evidence="2">Putative baseplate assembly protein</fullName>
    </submittedName>
</protein>
<dbReference type="OrthoDB" id="9027184at2"/>
<dbReference type="NCBIfam" id="TIGR02243">
    <property type="entry name" value="putative baseplate assembly protein"/>
    <property type="match status" value="1"/>
</dbReference>
<dbReference type="RefSeq" id="WP_112881433.1">
    <property type="nucleotide sequence ID" value="NZ_QLUW01000001.1"/>
</dbReference>
<evidence type="ECO:0000313" key="2">
    <source>
        <dbReference type="EMBL" id="RAP78310.1"/>
    </source>
</evidence>